<feature type="non-terminal residue" evidence="2">
    <location>
        <position position="48"/>
    </location>
</feature>
<comment type="caution">
    <text evidence="2">The sequence shown here is derived from an EMBL/GenBank/DDBJ whole genome shotgun (WGS) entry which is preliminary data.</text>
</comment>
<dbReference type="EMBL" id="CATNWA010021455">
    <property type="protein sequence ID" value="CAI9622782.1"/>
    <property type="molecule type" value="Genomic_DNA"/>
</dbReference>
<proteinExistence type="predicted"/>
<evidence type="ECO:0000256" key="1">
    <source>
        <dbReference type="SAM" id="SignalP"/>
    </source>
</evidence>
<evidence type="ECO:0000313" key="3">
    <source>
        <dbReference type="Proteomes" id="UP001162483"/>
    </source>
</evidence>
<keyword evidence="1" id="KW-0732">Signal</keyword>
<reference evidence="2" key="1">
    <citation type="submission" date="2023-05" db="EMBL/GenBank/DDBJ databases">
        <authorList>
            <person name="Stuckert A."/>
        </authorList>
    </citation>
    <scope>NUCLEOTIDE SEQUENCE</scope>
</reference>
<protein>
    <submittedName>
        <fullName evidence="2">Uncharacterized protein</fullName>
    </submittedName>
</protein>
<evidence type="ECO:0000313" key="2">
    <source>
        <dbReference type="EMBL" id="CAI9622782.1"/>
    </source>
</evidence>
<keyword evidence="3" id="KW-1185">Reference proteome</keyword>
<organism evidence="2 3">
    <name type="scientific">Staurois parvus</name>
    <dbReference type="NCBI Taxonomy" id="386267"/>
    <lineage>
        <taxon>Eukaryota</taxon>
        <taxon>Metazoa</taxon>
        <taxon>Chordata</taxon>
        <taxon>Craniata</taxon>
        <taxon>Vertebrata</taxon>
        <taxon>Euteleostomi</taxon>
        <taxon>Amphibia</taxon>
        <taxon>Batrachia</taxon>
        <taxon>Anura</taxon>
        <taxon>Neobatrachia</taxon>
        <taxon>Ranoidea</taxon>
        <taxon>Ranidae</taxon>
        <taxon>Staurois</taxon>
    </lineage>
</organism>
<dbReference type="Proteomes" id="UP001162483">
    <property type="component" value="Unassembled WGS sequence"/>
</dbReference>
<name>A0ABN9HLW7_9NEOB</name>
<feature type="chain" id="PRO_5045312738" evidence="1">
    <location>
        <begin position="23"/>
        <end position="48"/>
    </location>
</feature>
<accession>A0ABN9HLW7</accession>
<sequence>MGFVFCILQKTWLILLLSISLTCPCPQISCGFCRCSGNSAHAQFSVGF</sequence>
<feature type="signal peptide" evidence="1">
    <location>
        <begin position="1"/>
        <end position="22"/>
    </location>
</feature>
<gene>
    <name evidence="2" type="ORF">SPARVUS_LOCUS16337460</name>
</gene>